<dbReference type="Proteomes" id="UP000054538">
    <property type="component" value="Unassembled WGS sequence"/>
</dbReference>
<gene>
    <name evidence="1" type="ORF">PAXRUDRAFT_165905</name>
</gene>
<protein>
    <submittedName>
        <fullName evidence="1">Uncharacterized protein</fullName>
    </submittedName>
</protein>
<reference evidence="1 2" key="1">
    <citation type="submission" date="2014-04" db="EMBL/GenBank/DDBJ databases">
        <authorList>
            <consortium name="DOE Joint Genome Institute"/>
            <person name="Kuo A."/>
            <person name="Kohler A."/>
            <person name="Jargeat P."/>
            <person name="Nagy L.G."/>
            <person name="Floudas D."/>
            <person name="Copeland A."/>
            <person name="Barry K.W."/>
            <person name="Cichocki N."/>
            <person name="Veneault-Fourrey C."/>
            <person name="LaButti K."/>
            <person name="Lindquist E.A."/>
            <person name="Lipzen A."/>
            <person name="Lundell T."/>
            <person name="Morin E."/>
            <person name="Murat C."/>
            <person name="Sun H."/>
            <person name="Tunlid A."/>
            <person name="Henrissat B."/>
            <person name="Grigoriev I.V."/>
            <person name="Hibbett D.S."/>
            <person name="Martin F."/>
            <person name="Nordberg H.P."/>
            <person name="Cantor M.N."/>
            <person name="Hua S.X."/>
        </authorList>
    </citation>
    <scope>NUCLEOTIDE SEQUENCE [LARGE SCALE GENOMIC DNA]</scope>
    <source>
        <strain evidence="1 2">Ve08.2h10</strain>
    </source>
</reference>
<evidence type="ECO:0000313" key="2">
    <source>
        <dbReference type="Proteomes" id="UP000054538"/>
    </source>
</evidence>
<organism evidence="1 2">
    <name type="scientific">Paxillus rubicundulus Ve08.2h10</name>
    <dbReference type="NCBI Taxonomy" id="930991"/>
    <lineage>
        <taxon>Eukaryota</taxon>
        <taxon>Fungi</taxon>
        <taxon>Dikarya</taxon>
        <taxon>Basidiomycota</taxon>
        <taxon>Agaricomycotina</taxon>
        <taxon>Agaricomycetes</taxon>
        <taxon>Agaricomycetidae</taxon>
        <taxon>Boletales</taxon>
        <taxon>Paxilineae</taxon>
        <taxon>Paxillaceae</taxon>
        <taxon>Paxillus</taxon>
    </lineage>
</organism>
<dbReference type="AlphaFoldDB" id="A0A0D0DAX1"/>
<dbReference type="EMBL" id="KN826858">
    <property type="protein sequence ID" value="KIK77724.1"/>
    <property type="molecule type" value="Genomic_DNA"/>
</dbReference>
<feature type="non-terminal residue" evidence="1">
    <location>
        <position position="1"/>
    </location>
</feature>
<evidence type="ECO:0000313" key="1">
    <source>
        <dbReference type="EMBL" id="KIK77724.1"/>
    </source>
</evidence>
<keyword evidence="2" id="KW-1185">Reference proteome</keyword>
<accession>A0A0D0DAX1</accession>
<dbReference type="InParanoid" id="A0A0D0DAX1"/>
<dbReference type="HOGENOM" id="CLU_3074313_0_0_1"/>
<name>A0A0D0DAX1_9AGAM</name>
<sequence length="53" mass="6172">KWRRQKSPNCWEKEGEGEVDKVEREGENILGVLVEAITGFSAQYKDQRLTAEY</sequence>
<reference evidence="2" key="2">
    <citation type="submission" date="2015-01" db="EMBL/GenBank/DDBJ databases">
        <title>Evolutionary Origins and Diversification of the Mycorrhizal Mutualists.</title>
        <authorList>
            <consortium name="DOE Joint Genome Institute"/>
            <consortium name="Mycorrhizal Genomics Consortium"/>
            <person name="Kohler A."/>
            <person name="Kuo A."/>
            <person name="Nagy L.G."/>
            <person name="Floudas D."/>
            <person name="Copeland A."/>
            <person name="Barry K.W."/>
            <person name="Cichocki N."/>
            <person name="Veneault-Fourrey C."/>
            <person name="LaButti K."/>
            <person name="Lindquist E.A."/>
            <person name="Lipzen A."/>
            <person name="Lundell T."/>
            <person name="Morin E."/>
            <person name="Murat C."/>
            <person name="Riley R."/>
            <person name="Ohm R."/>
            <person name="Sun H."/>
            <person name="Tunlid A."/>
            <person name="Henrissat B."/>
            <person name="Grigoriev I.V."/>
            <person name="Hibbett D.S."/>
            <person name="Martin F."/>
        </authorList>
    </citation>
    <scope>NUCLEOTIDE SEQUENCE [LARGE SCALE GENOMIC DNA]</scope>
    <source>
        <strain evidence="2">Ve08.2h10</strain>
    </source>
</reference>
<proteinExistence type="predicted"/>